<evidence type="ECO:0000256" key="5">
    <source>
        <dbReference type="ARBA" id="ARBA00023163"/>
    </source>
</evidence>
<feature type="domain" description="RNA polymerase sigma-70 region 2" evidence="6">
    <location>
        <begin position="9"/>
        <end position="75"/>
    </location>
</feature>
<dbReference type="SUPFAM" id="SSF88946">
    <property type="entry name" value="Sigma2 domain of RNA polymerase sigma factors"/>
    <property type="match status" value="1"/>
</dbReference>
<evidence type="ECO:0000256" key="1">
    <source>
        <dbReference type="ARBA" id="ARBA00010641"/>
    </source>
</evidence>
<dbReference type="Gene3D" id="1.10.10.10">
    <property type="entry name" value="Winged helix-like DNA-binding domain superfamily/Winged helix DNA-binding domain"/>
    <property type="match status" value="1"/>
</dbReference>
<feature type="domain" description="RNA polymerase sigma factor 70 region 4 type 2" evidence="7">
    <location>
        <begin position="103"/>
        <end position="155"/>
    </location>
</feature>
<proteinExistence type="inferred from homology"/>
<dbReference type="AlphaFoldDB" id="A0A3A6PT71"/>
<dbReference type="InterPro" id="IPR036388">
    <property type="entry name" value="WH-like_DNA-bd_sf"/>
</dbReference>
<dbReference type="NCBIfam" id="TIGR02937">
    <property type="entry name" value="sigma70-ECF"/>
    <property type="match status" value="1"/>
</dbReference>
<dbReference type="EMBL" id="QXQB01000003">
    <property type="protein sequence ID" value="RJX38953.1"/>
    <property type="molecule type" value="Genomic_DNA"/>
</dbReference>
<protein>
    <submittedName>
        <fullName evidence="8">RNA polymerase sigma factor</fullName>
    </submittedName>
</protein>
<dbReference type="OrthoDB" id="9784984at2"/>
<reference evidence="8 9" key="1">
    <citation type="submission" date="2018-09" db="EMBL/GenBank/DDBJ databases">
        <title>Paenibacillus aracenensis nov. sp. isolated from a cave in southern Spain.</title>
        <authorList>
            <person name="Jurado V."/>
            <person name="Gutierrez-Patricio S."/>
            <person name="Gonzalez-Pimentel J.L."/>
            <person name="Miller A.Z."/>
            <person name="Laiz L."/>
            <person name="Saiz-Jimenez C."/>
        </authorList>
    </citation>
    <scope>NUCLEOTIDE SEQUENCE [LARGE SCALE GENOMIC DNA]</scope>
    <source>
        <strain evidence="8 9">JCM 19203</strain>
    </source>
</reference>
<evidence type="ECO:0000256" key="2">
    <source>
        <dbReference type="ARBA" id="ARBA00023015"/>
    </source>
</evidence>
<dbReference type="SUPFAM" id="SSF88659">
    <property type="entry name" value="Sigma3 and sigma4 domains of RNA polymerase sigma factors"/>
    <property type="match status" value="1"/>
</dbReference>
<evidence type="ECO:0000256" key="3">
    <source>
        <dbReference type="ARBA" id="ARBA00023082"/>
    </source>
</evidence>
<comment type="caution">
    <text evidence="8">The sequence shown here is derived from an EMBL/GenBank/DDBJ whole genome shotgun (WGS) entry which is preliminary data.</text>
</comment>
<keyword evidence="9" id="KW-1185">Reference proteome</keyword>
<evidence type="ECO:0000313" key="8">
    <source>
        <dbReference type="EMBL" id="RJX38953.1"/>
    </source>
</evidence>
<sequence length="167" mass="19950">MNDPFVSVYDEYFDDIYRFVLYKTGNKWDTDDLVSDIFRKAFQHYRNQQVDEGRVKPWLFTIARNTVIDHYRKKKEWVYGHDPEVLGYTRISELMETIDLQHDCLKQSLLALAPDEREMINLKYIAGMKYSEISQVVGKAELWLKTKVQRIRQKMALSINKCMEVLK</sequence>
<dbReference type="InterPro" id="IPR014284">
    <property type="entry name" value="RNA_pol_sigma-70_dom"/>
</dbReference>
<comment type="similarity">
    <text evidence="1">Belongs to the sigma-70 factor family. ECF subfamily.</text>
</comment>
<dbReference type="InterPro" id="IPR007627">
    <property type="entry name" value="RNA_pol_sigma70_r2"/>
</dbReference>
<evidence type="ECO:0000259" key="6">
    <source>
        <dbReference type="Pfam" id="PF04542"/>
    </source>
</evidence>
<dbReference type="InterPro" id="IPR013249">
    <property type="entry name" value="RNA_pol_sigma70_r4_t2"/>
</dbReference>
<dbReference type="GO" id="GO:0016987">
    <property type="term" value="F:sigma factor activity"/>
    <property type="evidence" value="ECO:0007669"/>
    <property type="project" value="UniProtKB-KW"/>
</dbReference>
<dbReference type="PANTHER" id="PTHR43133:SF52">
    <property type="entry name" value="ECF RNA POLYMERASE SIGMA FACTOR SIGL"/>
    <property type="match status" value="1"/>
</dbReference>
<dbReference type="InterPro" id="IPR013325">
    <property type="entry name" value="RNA_pol_sigma_r2"/>
</dbReference>
<dbReference type="Proteomes" id="UP000267798">
    <property type="component" value="Unassembled WGS sequence"/>
</dbReference>
<keyword evidence="3" id="KW-0731">Sigma factor</keyword>
<keyword evidence="5" id="KW-0804">Transcription</keyword>
<evidence type="ECO:0000313" key="9">
    <source>
        <dbReference type="Proteomes" id="UP000267798"/>
    </source>
</evidence>
<keyword evidence="4" id="KW-0238">DNA-binding</keyword>
<dbReference type="GO" id="GO:0003677">
    <property type="term" value="F:DNA binding"/>
    <property type="evidence" value="ECO:0007669"/>
    <property type="project" value="UniProtKB-KW"/>
</dbReference>
<dbReference type="PANTHER" id="PTHR43133">
    <property type="entry name" value="RNA POLYMERASE ECF-TYPE SIGMA FACTO"/>
    <property type="match status" value="1"/>
</dbReference>
<name>A0A3A6PT71_9BACL</name>
<dbReference type="InterPro" id="IPR013324">
    <property type="entry name" value="RNA_pol_sigma_r3/r4-like"/>
</dbReference>
<dbReference type="InterPro" id="IPR039425">
    <property type="entry name" value="RNA_pol_sigma-70-like"/>
</dbReference>
<evidence type="ECO:0000256" key="4">
    <source>
        <dbReference type="ARBA" id="ARBA00023125"/>
    </source>
</evidence>
<organism evidence="8 9">
    <name type="scientific">Paenibacillus pinisoli</name>
    <dbReference type="NCBI Taxonomy" id="1276110"/>
    <lineage>
        <taxon>Bacteria</taxon>
        <taxon>Bacillati</taxon>
        <taxon>Bacillota</taxon>
        <taxon>Bacilli</taxon>
        <taxon>Bacillales</taxon>
        <taxon>Paenibacillaceae</taxon>
        <taxon>Paenibacillus</taxon>
    </lineage>
</organism>
<dbReference type="Gene3D" id="1.10.1740.10">
    <property type="match status" value="1"/>
</dbReference>
<evidence type="ECO:0000259" key="7">
    <source>
        <dbReference type="Pfam" id="PF08281"/>
    </source>
</evidence>
<dbReference type="Pfam" id="PF08281">
    <property type="entry name" value="Sigma70_r4_2"/>
    <property type="match status" value="1"/>
</dbReference>
<gene>
    <name evidence="8" type="ORF">D3P09_15700</name>
</gene>
<accession>A0A3A6PT71</accession>
<dbReference type="GO" id="GO:0006352">
    <property type="term" value="P:DNA-templated transcription initiation"/>
    <property type="evidence" value="ECO:0007669"/>
    <property type="project" value="InterPro"/>
</dbReference>
<keyword evidence="2" id="KW-0805">Transcription regulation</keyword>
<dbReference type="RefSeq" id="WP_120111837.1">
    <property type="nucleotide sequence ID" value="NZ_QXQB01000003.1"/>
</dbReference>
<dbReference type="Pfam" id="PF04542">
    <property type="entry name" value="Sigma70_r2"/>
    <property type="match status" value="1"/>
</dbReference>